<dbReference type="InterPro" id="IPR004981">
    <property type="entry name" value="Trp_2_3_dOase"/>
</dbReference>
<dbReference type="EMBL" id="JBHSKF010000014">
    <property type="protein sequence ID" value="MFC5290101.1"/>
    <property type="molecule type" value="Genomic_DNA"/>
</dbReference>
<dbReference type="PANTHER" id="PTHR10138:SF0">
    <property type="entry name" value="TRYPTOPHAN 2,3-DIOXYGENASE"/>
    <property type="match status" value="1"/>
</dbReference>
<accession>A0ABW0EV76</accession>
<dbReference type="Gene3D" id="1.20.58.480">
    <property type="match status" value="2"/>
</dbReference>
<protein>
    <submittedName>
        <fullName evidence="1">Tryptophan 2,3-dioxygenase family protein</fullName>
    </submittedName>
</protein>
<dbReference type="RefSeq" id="WP_378249974.1">
    <property type="nucleotide sequence ID" value="NZ_JBHSKF010000014.1"/>
</dbReference>
<name>A0ABW0EV76_9PSEU</name>
<gene>
    <name evidence="1" type="ORF">ACFPM7_23855</name>
</gene>
<dbReference type="Pfam" id="PF03301">
    <property type="entry name" value="Trp_dioxygenase"/>
    <property type="match status" value="2"/>
</dbReference>
<evidence type="ECO:0000313" key="1">
    <source>
        <dbReference type="EMBL" id="MFC5290101.1"/>
    </source>
</evidence>
<keyword evidence="2" id="KW-1185">Reference proteome</keyword>
<comment type="caution">
    <text evidence="1">The sequence shown here is derived from an EMBL/GenBank/DDBJ whole genome shotgun (WGS) entry which is preliminary data.</text>
</comment>
<proteinExistence type="predicted"/>
<reference evidence="2" key="1">
    <citation type="journal article" date="2019" name="Int. J. Syst. Evol. Microbiol.">
        <title>The Global Catalogue of Microorganisms (GCM) 10K type strain sequencing project: providing services to taxonomists for standard genome sequencing and annotation.</title>
        <authorList>
            <consortium name="The Broad Institute Genomics Platform"/>
            <consortium name="The Broad Institute Genome Sequencing Center for Infectious Disease"/>
            <person name="Wu L."/>
            <person name="Ma J."/>
        </authorList>
    </citation>
    <scope>NUCLEOTIDE SEQUENCE [LARGE SCALE GENOMIC DNA]</scope>
    <source>
        <strain evidence="2">CCUG 59778</strain>
    </source>
</reference>
<dbReference type="Proteomes" id="UP001596157">
    <property type="component" value="Unassembled WGS sequence"/>
</dbReference>
<dbReference type="InterPro" id="IPR037217">
    <property type="entry name" value="Trp/Indoleamine_2_3_dOase-like"/>
</dbReference>
<dbReference type="SUPFAM" id="SSF140959">
    <property type="entry name" value="Indolic compounds 2,3-dioxygenase-like"/>
    <property type="match status" value="1"/>
</dbReference>
<evidence type="ECO:0000313" key="2">
    <source>
        <dbReference type="Proteomes" id="UP001596157"/>
    </source>
</evidence>
<dbReference type="PANTHER" id="PTHR10138">
    <property type="entry name" value="TRYPTOPHAN 2,3-DIOXYGENASE"/>
    <property type="match status" value="1"/>
</dbReference>
<sequence>MSGVTYSGYLRLPELLGAIRPLTPSHDRRTHSAEHFFIVAHQTSELWLRQVLVDLDVAVHAIGVDRPAVAADAVTRAANAVRLLADQVMLLRALAPRDFAAFRDRLGNASGAHSAQFRSLRSVLGVNRPEDEGALWTGLAAAAGRRATTVADIYAEGGEDNPLLRVAEAMADLSQAYWAWQVGHVEVVRRAIGDARGTGRTSGAQYLAGRLGAPFPQLWEARTRLHDGSSIPLPR</sequence>
<organism evidence="1 2">
    <name type="scientific">Actinokineospora guangxiensis</name>
    <dbReference type="NCBI Taxonomy" id="1490288"/>
    <lineage>
        <taxon>Bacteria</taxon>
        <taxon>Bacillati</taxon>
        <taxon>Actinomycetota</taxon>
        <taxon>Actinomycetes</taxon>
        <taxon>Pseudonocardiales</taxon>
        <taxon>Pseudonocardiaceae</taxon>
        <taxon>Actinokineospora</taxon>
    </lineage>
</organism>